<dbReference type="RefSeq" id="WP_005950397.1">
    <property type="nucleotide sequence ID" value="NZ_CP028103.1"/>
</dbReference>
<dbReference type="Gene3D" id="1.20.120.1810">
    <property type="match status" value="1"/>
</dbReference>
<dbReference type="Pfam" id="PF04542">
    <property type="entry name" value="Sigma70_r2"/>
    <property type="match status" value="1"/>
</dbReference>
<dbReference type="InterPro" id="IPR000943">
    <property type="entry name" value="RNA_pol_sigma70"/>
</dbReference>
<reference evidence="7" key="1">
    <citation type="journal article" date="2018" name="MSphere">
        <title>Fusobacterium Genomics Using MinION and Illumina Sequencing Enables Genome Completion and Correction.</title>
        <authorList>
            <person name="Todd S.M."/>
            <person name="Settlage R.E."/>
            <person name="Lahmers K.K."/>
            <person name="Slade D.J."/>
        </authorList>
    </citation>
    <scope>NUCLEOTIDE SEQUENCE [LARGE SCALE GENOMIC DNA]</scope>
    <source>
        <strain evidence="7">ATCC 27725</strain>
    </source>
</reference>
<accession>A0ABN5JI85</accession>
<dbReference type="SUPFAM" id="SSF88946">
    <property type="entry name" value="Sigma2 domain of RNA polymerase sigma factors"/>
    <property type="match status" value="1"/>
</dbReference>
<dbReference type="PANTHER" id="PTHR30376">
    <property type="entry name" value="SIGMA FACTOR RPOH HEAT SHOCK RELATED"/>
    <property type="match status" value="1"/>
</dbReference>
<keyword evidence="1" id="KW-0805">Transcription regulation</keyword>
<evidence type="ECO:0000256" key="2">
    <source>
        <dbReference type="ARBA" id="ARBA00023082"/>
    </source>
</evidence>
<dbReference type="InterPro" id="IPR013325">
    <property type="entry name" value="RNA_pol_sigma_r2"/>
</dbReference>
<dbReference type="EMBL" id="CP028103">
    <property type="protein sequence ID" value="AVQ30699.1"/>
    <property type="molecule type" value="Genomic_DNA"/>
</dbReference>
<dbReference type="Proteomes" id="UP000241238">
    <property type="component" value="Chromosome"/>
</dbReference>
<organism evidence="6 7">
    <name type="scientific">Fusobacterium varium ATCC 27725</name>
    <dbReference type="NCBI Taxonomy" id="469618"/>
    <lineage>
        <taxon>Bacteria</taxon>
        <taxon>Fusobacteriati</taxon>
        <taxon>Fusobacteriota</taxon>
        <taxon>Fusobacteriia</taxon>
        <taxon>Fusobacteriales</taxon>
        <taxon>Fusobacteriaceae</taxon>
        <taxon>Fusobacterium</taxon>
    </lineage>
</organism>
<keyword evidence="7" id="KW-1185">Reference proteome</keyword>
<gene>
    <name evidence="6" type="ORF">C4N18_05515</name>
</gene>
<dbReference type="PRINTS" id="PR00046">
    <property type="entry name" value="SIGMA70FCT"/>
</dbReference>
<dbReference type="NCBIfam" id="TIGR02937">
    <property type="entry name" value="sigma70-ECF"/>
    <property type="match status" value="1"/>
</dbReference>
<name>A0ABN5JI85_FUSVA</name>
<evidence type="ECO:0000256" key="1">
    <source>
        <dbReference type="ARBA" id="ARBA00023015"/>
    </source>
</evidence>
<keyword evidence="2" id="KW-0731">Sigma factor</keyword>
<keyword evidence="3" id="KW-0238">DNA-binding</keyword>
<dbReference type="InterPro" id="IPR050813">
    <property type="entry name" value="Sigma-70_Factor"/>
</dbReference>
<evidence type="ECO:0000256" key="4">
    <source>
        <dbReference type="ARBA" id="ARBA00023163"/>
    </source>
</evidence>
<evidence type="ECO:0000256" key="3">
    <source>
        <dbReference type="ARBA" id="ARBA00023125"/>
    </source>
</evidence>
<dbReference type="InterPro" id="IPR014284">
    <property type="entry name" value="RNA_pol_sigma-70_dom"/>
</dbReference>
<sequence>MQILSIKELEKEVIDNYREEDDFREFLDENSDKKLEFDSHYTGSKELEDMEEFAEETVIDYLEELSNMEVISDEEESNYLKNISDFDKEKIIVKNLNEVASIAFYYVKTGIAYMDIVQEGTVGLIKAVDYFDPDKNGDFKNYSKYWIVREIVLYIENKVADLRNEFKNFFKNKKENFGKKHHHEHTHEEEQHHNEVYLKEEDLLPTIEAIEKREKMVEKKIDFFALENRLSERQIEVLNYYFGFGKDKRYSIFEIEDMLKLENGQGEELFQSALLILSTVEGKMFL</sequence>
<protein>
    <submittedName>
        <fullName evidence="6">RNA polymerase subunit sigma</fullName>
    </submittedName>
</protein>
<keyword evidence="4" id="KW-0804">Transcription</keyword>
<dbReference type="GeneID" id="77467445"/>
<proteinExistence type="predicted"/>
<dbReference type="PROSITE" id="PS00715">
    <property type="entry name" value="SIGMA70_1"/>
    <property type="match status" value="1"/>
</dbReference>
<evidence type="ECO:0000313" key="7">
    <source>
        <dbReference type="Proteomes" id="UP000241238"/>
    </source>
</evidence>
<feature type="domain" description="RNA polymerase sigma-70" evidence="5">
    <location>
        <begin position="115"/>
        <end position="128"/>
    </location>
</feature>
<dbReference type="InterPro" id="IPR007627">
    <property type="entry name" value="RNA_pol_sigma70_r2"/>
</dbReference>
<evidence type="ECO:0000313" key="6">
    <source>
        <dbReference type="EMBL" id="AVQ30699.1"/>
    </source>
</evidence>
<dbReference type="PANTHER" id="PTHR30376:SF3">
    <property type="entry name" value="RNA POLYMERASE SIGMA FACTOR RPOH"/>
    <property type="match status" value="1"/>
</dbReference>
<evidence type="ECO:0000259" key="5">
    <source>
        <dbReference type="PROSITE" id="PS00715"/>
    </source>
</evidence>